<keyword evidence="7" id="KW-1185">Reference proteome</keyword>
<dbReference type="CDD" id="cd08981">
    <property type="entry name" value="GH43_Bt1873-like"/>
    <property type="match status" value="1"/>
</dbReference>
<comment type="pathway">
    <text evidence="1">Glycan metabolism; L-arabinan degradation.</text>
</comment>
<dbReference type="Pfam" id="PF04616">
    <property type="entry name" value="Glyco_hydro_43"/>
    <property type="match status" value="1"/>
</dbReference>
<accession>A0ABS8PRG5</accession>
<evidence type="ECO:0000256" key="2">
    <source>
        <dbReference type="ARBA" id="ARBA00009865"/>
    </source>
</evidence>
<keyword evidence="4 5" id="KW-0326">Glycosidase</keyword>
<reference evidence="6 7" key="1">
    <citation type="submission" date="2021-11" db="EMBL/GenBank/DDBJ databases">
        <title>Genomic of Niabella pedocola.</title>
        <authorList>
            <person name="Wu T."/>
        </authorList>
    </citation>
    <scope>NUCLEOTIDE SEQUENCE [LARGE SCALE GENOMIC DNA]</scope>
    <source>
        <strain evidence="6 7">JCM 31011</strain>
    </source>
</reference>
<comment type="caution">
    <text evidence="6">The sequence shown here is derived from an EMBL/GenBank/DDBJ whole genome shotgun (WGS) entry which is preliminary data.</text>
</comment>
<keyword evidence="3 5" id="KW-0378">Hydrolase</keyword>
<dbReference type="Gene3D" id="2.115.10.20">
    <property type="entry name" value="Glycosyl hydrolase domain, family 43"/>
    <property type="match status" value="1"/>
</dbReference>
<dbReference type="Proteomes" id="UP001199816">
    <property type="component" value="Unassembled WGS sequence"/>
</dbReference>
<dbReference type="InterPro" id="IPR006710">
    <property type="entry name" value="Glyco_hydro_43"/>
</dbReference>
<dbReference type="RefSeq" id="WP_231003458.1">
    <property type="nucleotide sequence ID" value="NZ_JAJNEC010000004.1"/>
</dbReference>
<comment type="similarity">
    <text evidence="2 5">Belongs to the glycosyl hydrolase 43 family.</text>
</comment>
<evidence type="ECO:0000313" key="7">
    <source>
        <dbReference type="Proteomes" id="UP001199816"/>
    </source>
</evidence>
<protein>
    <submittedName>
        <fullName evidence="6">Glycoside hydrolase family 43 protein</fullName>
    </submittedName>
</protein>
<dbReference type="PANTHER" id="PTHR43301">
    <property type="entry name" value="ARABINAN ENDO-1,5-ALPHA-L-ARABINOSIDASE"/>
    <property type="match status" value="1"/>
</dbReference>
<dbReference type="SUPFAM" id="SSF75005">
    <property type="entry name" value="Arabinanase/levansucrase/invertase"/>
    <property type="match status" value="1"/>
</dbReference>
<name>A0ABS8PRG5_9BACT</name>
<dbReference type="InterPro" id="IPR023296">
    <property type="entry name" value="Glyco_hydro_beta-prop_sf"/>
</dbReference>
<dbReference type="GO" id="GO:0016787">
    <property type="term" value="F:hydrolase activity"/>
    <property type="evidence" value="ECO:0007669"/>
    <property type="project" value="UniProtKB-KW"/>
</dbReference>
<gene>
    <name evidence="6" type="ORF">LQ567_06730</name>
</gene>
<dbReference type="InterPro" id="IPR050727">
    <property type="entry name" value="GH43_arabinanases"/>
</dbReference>
<evidence type="ECO:0000256" key="5">
    <source>
        <dbReference type="RuleBase" id="RU361187"/>
    </source>
</evidence>
<evidence type="ECO:0000313" key="6">
    <source>
        <dbReference type="EMBL" id="MCD2422451.1"/>
    </source>
</evidence>
<evidence type="ECO:0000256" key="4">
    <source>
        <dbReference type="ARBA" id="ARBA00023295"/>
    </source>
</evidence>
<proteinExistence type="inferred from homology"/>
<organism evidence="6 7">
    <name type="scientific">Niabella pedocola</name>
    <dbReference type="NCBI Taxonomy" id="1752077"/>
    <lineage>
        <taxon>Bacteria</taxon>
        <taxon>Pseudomonadati</taxon>
        <taxon>Bacteroidota</taxon>
        <taxon>Chitinophagia</taxon>
        <taxon>Chitinophagales</taxon>
        <taxon>Chitinophagaceae</taxon>
        <taxon>Niabella</taxon>
    </lineage>
</organism>
<evidence type="ECO:0000256" key="1">
    <source>
        <dbReference type="ARBA" id="ARBA00004834"/>
    </source>
</evidence>
<sequence>MHESNITKSGFQWLGWGMFLLSLLFNGWACSGAGKGRGSAPVAVQQPPVATSAMRLRDPFILHDRHSGNYYTYVNNRPSIKAYRSSDLEHWEPMGNVFTADSNFWGKQDFWAPDCYYYKGKYYLFVTFSGSDRMRGTSILVADAPDGPFRPLANGPVTPRNWMCLDAALYIDKDATPWILFSREWLEVTDGEIYAQRMSRNLRNTVGAPVLLFKASAASWVKAIYSKELNKKGIITDAPFIHRMNNGRLVMLWSSFDKNGKYAMGAAYASSGKVTGPWLQSDATLNNDDGGHGMLFYDKAGQLKISYHAPNAGLGRLVIRNVTIEKERLALQ</sequence>
<dbReference type="EMBL" id="JAJNEC010000004">
    <property type="protein sequence ID" value="MCD2422451.1"/>
    <property type="molecule type" value="Genomic_DNA"/>
</dbReference>
<evidence type="ECO:0000256" key="3">
    <source>
        <dbReference type="ARBA" id="ARBA00022801"/>
    </source>
</evidence>
<dbReference type="PANTHER" id="PTHR43301:SF3">
    <property type="entry name" value="ARABINAN ENDO-1,5-ALPHA-L-ARABINOSIDASE A-RELATED"/>
    <property type="match status" value="1"/>
</dbReference>